<dbReference type="PROSITE" id="PS01039">
    <property type="entry name" value="SBP_BACTERIAL_3"/>
    <property type="match status" value="1"/>
</dbReference>
<evidence type="ECO:0000313" key="7">
    <source>
        <dbReference type="EMBL" id="QXO15455.1"/>
    </source>
</evidence>
<dbReference type="InterPro" id="IPR001638">
    <property type="entry name" value="Solute-binding_3/MltF_N"/>
</dbReference>
<evidence type="ECO:0000256" key="1">
    <source>
        <dbReference type="ARBA" id="ARBA00004196"/>
    </source>
</evidence>
<evidence type="ECO:0000313" key="8">
    <source>
        <dbReference type="Proteomes" id="UP000694232"/>
    </source>
</evidence>
<comment type="similarity">
    <text evidence="2 4">Belongs to the bacterial solute-binding protein 3 family.</text>
</comment>
<protein>
    <submittedName>
        <fullName evidence="7">Transporter substrate-binding domain-containing protein</fullName>
    </submittedName>
</protein>
<dbReference type="InterPro" id="IPR018313">
    <property type="entry name" value="SBP_3_CS"/>
</dbReference>
<dbReference type="AlphaFoldDB" id="A0A975U5T0"/>
<sequence length="256" mass="28616">MRHISSLILLCSTLFAATTQAGGPPLRIGVDATFPPFESTNPDGSLTGFEIDLGNAICAEINRTCQWVPSNFDGLIVSLKARKIDAVFSSLGVTEQRSRQVNFTNVVWSGYSSMLSRSEEGLAANPQSLQGKVVGVQMGSMQEEFVRQRFEQHGIQVKTYQDQDQVYADLLSGRIDASFQDMIQAQFNFIDRGNKASFTNLQIEDELLPADTAIAVRKNDRKLTQQLNEGLEKIHANGTYDRIQRQYFGDLQLYHR</sequence>
<evidence type="ECO:0000256" key="4">
    <source>
        <dbReference type="RuleBase" id="RU003744"/>
    </source>
</evidence>
<dbReference type="PANTHER" id="PTHR35936:SF13">
    <property type="entry name" value="HISTIDINE-BINDING PERIPLASMIC PROTEIN"/>
    <property type="match status" value="1"/>
</dbReference>
<dbReference type="SUPFAM" id="SSF53850">
    <property type="entry name" value="Periplasmic binding protein-like II"/>
    <property type="match status" value="1"/>
</dbReference>
<proteinExistence type="inferred from homology"/>
<dbReference type="KEGG" id="vos:KNV97_03235"/>
<evidence type="ECO:0000259" key="6">
    <source>
        <dbReference type="SMART" id="SM00062"/>
    </source>
</evidence>
<accession>A0A975U5T0</accession>
<evidence type="ECO:0000256" key="5">
    <source>
        <dbReference type="SAM" id="SignalP"/>
    </source>
</evidence>
<dbReference type="SMART" id="SM00062">
    <property type="entry name" value="PBPb"/>
    <property type="match status" value="1"/>
</dbReference>
<name>A0A975U5T0_9VIBR</name>
<organism evidence="7 8">
    <name type="scientific">Vibrio ostreae</name>
    <dbReference type="NCBI Taxonomy" id="2841925"/>
    <lineage>
        <taxon>Bacteria</taxon>
        <taxon>Pseudomonadati</taxon>
        <taxon>Pseudomonadota</taxon>
        <taxon>Gammaproteobacteria</taxon>
        <taxon>Vibrionales</taxon>
        <taxon>Vibrionaceae</taxon>
        <taxon>Vibrio</taxon>
    </lineage>
</organism>
<evidence type="ECO:0000256" key="3">
    <source>
        <dbReference type="ARBA" id="ARBA00022729"/>
    </source>
</evidence>
<dbReference type="Gene3D" id="3.40.190.10">
    <property type="entry name" value="Periplasmic binding protein-like II"/>
    <property type="match status" value="2"/>
</dbReference>
<feature type="chain" id="PRO_5037110351" evidence="5">
    <location>
        <begin position="22"/>
        <end position="256"/>
    </location>
</feature>
<dbReference type="Pfam" id="PF00497">
    <property type="entry name" value="SBP_bac_3"/>
    <property type="match status" value="1"/>
</dbReference>
<reference evidence="7" key="1">
    <citation type="submission" date="2021-06" db="EMBL/GenBank/DDBJ databases">
        <title>Vibrio nov. sp., novel gut bacterium isolated from Yellow Sea oyster.</title>
        <authorList>
            <person name="Muhammad N."/>
            <person name="Nguyen T.H."/>
            <person name="Lee Y.-J."/>
            <person name="Ko J."/>
            <person name="Kim S.-G."/>
        </authorList>
    </citation>
    <scope>NUCLEOTIDE SEQUENCE</scope>
    <source>
        <strain evidence="7">OG9-811</strain>
    </source>
</reference>
<dbReference type="GO" id="GO:0030313">
    <property type="term" value="C:cell envelope"/>
    <property type="evidence" value="ECO:0007669"/>
    <property type="project" value="UniProtKB-SubCell"/>
</dbReference>
<dbReference type="RefSeq" id="WP_168796971.1">
    <property type="nucleotide sequence ID" value="NZ_CP076642.1"/>
</dbReference>
<feature type="signal peptide" evidence="5">
    <location>
        <begin position="1"/>
        <end position="21"/>
    </location>
</feature>
<dbReference type="Proteomes" id="UP000694232">
    <property type="component" value="Chromosome 2"/>
</dbReference>
<dbReference type="EMBL" id="CP076642">
    <property type="protein sequence ID" value="QXO15455.1"/>
    <property type="molecule type" value="Genomic_DNA"/>
</dbReference>
<keyword evidence="8" id="KW-1185">Reference proteome</keyword>
<keyword evidence="3 5" id="KW-0732">Signal</keyword>
<feature type="domain" description="Solute-binding protein family 3/N-terminal" evidence="6">
    <location>
        <begin position="25"/>
        <end position="251"/>
    </location>
</feature>
<gene>
    <name evidence="7" type="ORF">KNV97_03235</name>
</gene>
<evidence type="ECO:0000256" key="2">
    <source>
        <dbReference type="ARBA" id="ARBA00010333"/>
    </source>
</evidence>
<comment type="subcellular location">
    <subcellularLocation>
        <location evidence="1">Cell envelope</location>
    </subcellularLocation>
</comment>
<dbReference type="PANTHER" id="PTHR35936">
    <property type="entry name" value="MEMBRANE-BOUND LYTIC MUREIN TRANSGLYCOSYLASE F"/>
    <property type="match status" value="1"/>
</dbReference>